<organism evidence="2 3">
    <name type="scientific">Rhizobium tropici</name>
    <dbReference type="NCBI Taxonomy" id="398"/>
    <lineage>
        <taxon>Bacteria</taxon>
        <taxon>Pseudomonadati</taxon>
        <taxon>Pseudomonadota</taxon>
        <taxon>Alphaproteobacteria</taxon>
        <taxon>Hyphomicrobiales</taxon>
        <taxon>Rhizobiaceae</taxon>
        <taxon>Rhizobium/Agrobacterium group</taxon>
        <taxon>Rhizobium</taxon>
    </lineage>
</organism>
<reference evidence="2 3" key="1">
    <citation type="submission" date="2018-06" db="EMBL/GenBank/DDBJ databases">
        <title>Whole Genome Sequence of an efficient microsymbiont, Rhizobium tropici.</title>
        <authorList>
            <person name="Srinivasan R."/>
            <person name="Singh H.V."/>
            <person name="Srivastava R."/>
            <person name="Kumari B."/>
            <person name="Radhakrishna A."/>
        </authorList>
    </citation>
    <scope>NUCLEOTIDE SEQUENCE [LARGE SCALE GENOMIC DNA]</scope>
    <source>
        <strain evidence="2 3">IGFRI Rhizo-19</strain>
    </source>
</reference>
<protein>
    <submittedName>
        <fullName evidence="2">Glycosyl transferase family 25</fullName>
    </submittedName>
</protein>
<keyword evidence="2" id="KW-0808">Transferase</keyword>
<dbReference type="EMBL" id="QMKK01000017">
    <property type="protein sequence ID" value="RAX43221.1"/>
    <property type="molecule type" value="Genomic_DNA"/>
</dbReference>
<sequence length="251" mass="28016">MVVLPESLGVYVINLARCVDRWKAIRSQALAHGIHITRVPAIDGRNVAPMNYVDVDHAGFFRHGGRQLLPGEYGCYRSHLRAVDMFLSSTFEASIVIEDDVEIVSDLLERTSQILAAVPTADIVKLFNHRIRGFRRVATTISEDEIGRCLHGPQGSAACYIVTRNGAHAITSAMRTMTLPFDVALERGWDHGANILTVRENIVELSKHSQNTQIGTRADYRAIKLSGARRLSTHVLRALDYSRRIKYALDI</sequence>
<feature type="domain" description="Glycosyl transferase family 25" evidence="1">
    <location>
        <begin position="10"/>
        <end position="183"/>
    </location>
</feature>
<dbReference type="Pfam" id="PF01755">
    <property type="entry name" value="Glyco_transf_25"/>
    <property type="match status" value="1"/>
</dbReference>
<dbReference type="GO" id="GO:0016740">
    <property type="term" value="F:transferase activity"/>
    <property type="evidence" value="ECO:0007669"/>
    <property type="project" value="UniProtKB-KW"/>
</dbReference>
<accession>A0A329YH43</accession>
<gene>
    <name evidence="2" type="ORF">DQ393_02080</name>
</gene>
<dbReference type="Proteomes" id="UP000251205">
    <property type="component" value="Unassembled WGS sequence"/>
</dbReference>
<dbReference type="RefSeq" id="WP_112340156.1">
    <property type="nucleotide sequence ID" value="NZ_QMKK01000017.1"/>
</dbReference>
<evidence type="ECO:0000313" key="3">
    <source>
        <dbReference type="Proteomes" id="UP000251205"/>
    </source>
</evidence>
<evidence type="ECO:0000313" key="2">
    <source>
        <dbReference type="EMBL" id="RAX43221.1"/>
    </source>
</evidence>
<dbReference type="CDD" id="cd06532">
    <property type="entry name" value="Glyco_transf_25"/>
    <property type="match status" value="1"/>
</dbReference>
<name>A0A329YH43_RHITR</name>
<evidence type="ECO:0000259" key="1">
    <source>
        <dbReference type="Pfam" id="PF01755"/>
    </source>
</evidence>
<dbReference type="InterPro" id="IPR002654">
    <property type="entry name" value="Glyco_trans_25"/>
</dbReference>
<dbReference type="AlphaFoldDB" id="A0A329YH43"/>
<comment type="caution">
    <text evidence="2">The sequence shown here is derived from an EMBL/GenBank/DDBJ whole genome shotgun (WGS) entry which is preliminary data.</text>
</comment>
<dbReference type="OrthoDB" id="259382at2"/>
<proteinExistence type="predicted"/>